<keyword evidence="2" id="KW-1185">Reference proteome</keyword>
<dbReference type="AlphaFoldDB" id="A0AAV0NY11"/>
<accession>A0AAV0NY11</accession>
<dbReference type="EMBL" id="CAMGYJ010000008">
    <property type="protein sequence ID" value="CAI0463046.1"/>
    <property type="molecule type" value="Genomic_DNA"/>
</dbReference>
<sequence>MLVNGPATVGGSKLEHSGFRIYGSDGAIDNICACKLYGP</sequence>
<comment type="caution">
    <text evidence="1">The sequence shown here is derived from an EMBL/GenBank/DDBJ whole genome shotgun (WGS) entry which is preliminary data.</text>
</comment>
<evidence type="ECO:0000313" key="1">
    <source>
        <dbReference type="EMBL" id="CAI0463046.1"/>
    </source>
</evidence>
<dbReference type="Proteomes" id="UP001154282">
    <property type="component" value="Unassembled WGS sequence"/>
</dbReference>
<gene>
    <name evidence="1" type="ORF">LITE_LOCUS35615</name>
</gene>
<reference evidence="1" key="1">
    <citation type="submission" date="2022-08" db="EMBL/GenBank/DDBJ databases">
        <authorList>
            <person name="Gutierrez-Valencia J."/>
        </authorList>
    </citation>
    <scope>NUCLEOTIDE SEQUENCE</scope>
</reference>
<proteinExistence type="predicted"/>
<organism evidence="1 2">
    <name type="scientific">Linum tenue</name>
    <dbReference type="NCBI Taxonomy" id="586396"/>
    <lineage>
        <taxon>Eukaryota</taxon>
        <taxon>Viridiplantae</taxon>
        <taxon>Streptophyta</taxon>
        <taxon>Embryophyta</taxon>
        <taxon>Tracheophyta</taxon>
        <taxon>Spermatophyta</taxon>
        <taxon>Magnoliopsida</taxon>
        <taxon>eudicotyledons</taxon>
        <taxon>Gunneridae</taxon>
        <taxon>Pentapetalae</taxon>
        <taxon>rosids</taxon>
        <taxon>fabids</taxon>
        <taxon>Malpighiales</taxon>
        <taxon>Linaceae</taxon>
        <taxon>Linum</taxon>
    </lineage>
</organism>
<feature type="non-terminal residue" evidence="1">
    <location>
        <position position="39"/>
    </location>
</feature>
<evidence type="ECO:0000313" key="2">
    <source>
        <dbReference type="Proteomes" id="UP001154282"/>
    </source>
</evidence>
<name>A0AAV0NY11_9ROSI</name>
<protein>
    <submittedName>
        <fullName evidence="1">Uncharacterized protein</fullName>
    </submittedName>
</protein>